<dbReference type="SUPFAM" id="SSF53448">
    <property type="entry name" value="Nucleotide-diphospho-sugar transferases"/>
    <property type="match status" value="1"/>
</dbReference>
<protein>
    <submittedName>
        <fullName evidence="3">Nucleotidyltransferase family protein</fullName>
    </submittedName>
</protein>
<evidence type="ECO:0000259" key="2">
    <source>
        <dbReference type="Pfam" id="PF12804"/>
    </source>
</evidence>
<name>A0A9E6PI95_9PSED</name>
<reference evidence="3 4" key="1">
    <citation type="journal article" date="2020" name="Microorganisms">
        <title>Reliable Identification of Environmental Pseudomonas Isolates Using the rpoD Gene.</title>
        <authorList>
            <consortium name="The Broad Institute Genome Sequencing Platform"/>
            <person name="Girard L."/>
            <person name="Lood C."/>
            <person name="Rokni-Zadeh H."/>
            <person name="van Noort V."/>
            <person name="Lavigne R."/>
            <person name="De Mot R."/>
        </authorList>
    </citation>
    <scope>NUCLEOTIDE SEQUENCE [LARGE SCALE GENOMIC DNA]</scope>
    <source>
        <strain evidence="3 4">RW8P3</strain>
    </source>
</reference>
<dbReference type="RefSeq" id="WP_186681537.1">
    <property type="nucleotide sequence ID" value="NZ_CP077093.1"/>
</dbReference>
<dbReference type="Pfam" id="PF12804">
    <property type="entry name" value="NTP_transf_3"/>
    <property type="match status" value="1"/>
</dbReference>
<keyword evidence="4" id="KW-1185">Reference proteome</keyword>
<dbReference type="PANTHER" id="PTHR43777">
    <property type="entry name" value="MOLYBDENUM COFACTOR CYTIDYLYLTRANSFERASE"/>
    <property type="match status" value="1"/>
</dbReference>
<dbReference type="Gene3D" id="3.90.550.10">
    <property type="entry name" value="Spore Coat Polysaccharide Biosynthesis Protein SpsA, Chain A"/>
    <property type="match status" value="1"/>
</dbReference>
<dbReference type="InterPro" id="IPR025877">
    <property type="entry name" value="MobA-like_NTP_Trfase"/>
</dbReference>
<accession>A0A9E6PI95</accession>
<dbReference type="CDD" id="cd04182">
    <property type="entry name" value="GT_2_like_f"/>
    <property type="match status" value="1"/>
</dbReference>
<dbReference type="AlphaFoldDB" id="A0A9E6PI95"/>
<feature type="domain" description="MobA-like NTP transferase" evidence="2">
    <location>
        <begin position="7"/>
        <end position="170"/>
    </location>
</feature>
<dbReference type="Proteomes" id="UP000634530">
    <property type="component" value="Chromosome"/>
</dbReference>
<dbReference type="PANTHER" id="PTHR43777:SF1">
    <property type="entry name" value="MOLYBDENUM COFACTOR CYTIDYLYLTRANSFERASE"/>
    <property type="match status" value="1"/>
</dbReference>
<dbReference type="InterPro" id="IPR029044">
    <property type="entry name" value="Nucleotide-diphossugar_trans"/>
</dbReference>
<gene>
    <name evidence="3" type="ORF">HU752_024565</name>
</gene>
<evidence type="ECO:0000313" key="4">
    <source>
        <dbReference type="Proteomes" id="UP000634530"/>
    </source>
</evidence>
<dbReference type="KEGG" id="pvw:HU752_024565"/>
<reference evidence="3 4" key="2">
    <citation type="journal article" date="2021" name="Microorganisms">
        <title>The Ever-Expanding Pseudomonas Genus: Description of 43 New Species and Partition of the Pseudomonas putida Group.</title>
        <authorList>
            <person name="Girard L."/>
            <person name="Lood C."/>
            <person name="Hofte M."/>
            <person name="Vandamme P."/>
            <person name="Rokni-Zadeh H."/>
            <person name="van Noort V."/>
            <person name="Lavigne R."/>
            <person name="De Mot R."/>
        </authorList>
    </citation>
    <scope>NUCLEOTIDE SEQUENCE [LARGE SCALE GENOMIC DNA]</scope>
    <source>
        <strain evidence="3 4">RW8P3</strain>
    </source>
</reference>
<evidence type="ECO:0000256" key="1">
    <source>
        <dbReference type="ARBA" id="ARBA00022842"/>
    </source>
</evidence>
<sequence length="200" mass="21034">MTEAITAIILAAGRGSRFRQAAGADQDKLLALCRGRDGVERPVLEQVLCSLPERLGQRVLVTTADRPEVIRLGRAQGCQVLLLPSTGMGDSIAAGVNAAAGAAGWLMVLGDMPFILPGTFEQVLARMTGERICVPVMAGEYGHPVGFGREFGAGLRALSGDRGAKALFADGRVDPVPVEDRGILWDVDLPAALVFDPEEG</sequence>
<organism evidence="3 4">
    <name type="scientific">Pseudomonas vanderleydeniana</name>
    <dbReference type="NCBI Taxonomy" id="2745495"/>
    <lineage>
        <taxon>Bacteria</taxon>
        <taxon>Pseudomonadati</taxon>
        <taxon>Pseudomonadota</taxon>
        <taxon>Gammaproteobacteria</taxon>
        <taxon>Pseudomonadales</taxon>
        <taxon>Pseudomonadaceae</taxon>
        <taxon>Pseudomonas</taxon>
    </lineage>
</organism>
<proteinExistence type="predicted"/>
<dbReference type="EMBL" id="CP077093">
    <property type="protein sequence ID" value="QXI27066.1"/>
    <property type="molecule type" value="Genomic_DNA"/>
</dbReference>
<evidence type="ECO:0000313" key="3">
    <source>
        <dbReference type="EMBL" id="QXI27066.1"/>
    </source>
</evidence>
<dbReference type="GO" id="GO:0016779">
    <property type="term" value="F:nucleotidyltransferase activity"/>
    <property type="evidence" value="ECO:0007669"/>
    <property type="project" value="UniProtKB-ARBA"/>
</dbReference>
<keyword evidence="1" id="KW-0460">Magnesium</keyword>